<feature type="compositionally biased region" description="Basic and acidic residues" evidence="1">
    <location>
        <begin position="20"/>
        <end position="34"/>
    </location>
</feature>
<accession>A0AAJ0A589</accession>
<sequence length="178" mass="19706">MRVIISTQCIDRFRNPVPIPKHDPSEISDPRNTIKDAMPDAMQTTESIRITRIVARPRPGHPSHSPPAASAAKLSPFDGTPETFFFVFNTDTGRQQRKKRRCLLLNSASTAHNLFAKMTEKVASAQARLPSQFCSPITFPPPMLVAALGRFAKPHCSRRHHTLAPLLFPLSTYPPGTG</sequence>
<organism evidence="2 3">
    <name type="scientific">Colletotrichum phormii</name>
    <dbReference type="NCBI Taxonomy" id="359342"/>
    <lineage>
        <taxon>Eukaryota</taxon>
        <taxon>Fungi</taxon>
        <taxon>Dikarya</taxon>
        <taxon>Ascomycota</taxon>
        <taxon>Pezizomycotina</taxon>
        <taxon>Sordariomycetes</taxon>
        <taxon>Hypocreomycetidae</taxon>
        <taxon>Glomerellales</taxon>
        <taxon>Glomerellaceae</taxon>
        <taxon>Colletotrichum</taxon>
        <taxon>Colletotrichum acutatum species complex</taxon>
    </lineage>
</organism>
<evidence type="ECO:0000256" key="1">
    <source>
        <dbReference type="SAM" id="MobiDB-lite"/>
    </source>
</evidence>
<dbReference type="Proteomes" id="UP001243989">
    <property type="component" value="Unassembled WGS sequence"/>
</dbReference>
<comment type="caution">
    <text evidence="2">The sequence shown here is derived from an EMBL/GenBank/DDBJ whole genome shotgun (WGS) entry which is preliminary data.</text>
</comment>
<dbReference type="RefSeq" id="XP_060452182.1">
    <property type="nucleotide sequence ID" value="XM_060582030.1"/>
</dbReference>
<dbReference type="EMBL" id="JAHMHQ010000001">
    <property type="protein sequence ID" value="KAK1656138.1"/>
    <property type="molecule type" value="Genomic_DNA"/>
</dbReference>
<evidence type="ECO:0000313" key="3">
    <source>
        <dbReference type="Proteomes" id="UP001243989"/>
    </source>
</evidence>
<feature type="region of interest" description="Disordered" evidence="1">
    <location>
        <begin position="15"/>
        <end position="34"/>
    </location>
</feature>
<name>A0AAJ0A589_9PEZI</name>
<gene>
    <name evidence="2" type="ORF">BDP81DRAFT_16076</name>
</gene>
<dbReference type="AlphaFoldDB" id="A0AAJ0A589"/>
<dbReference type="GeneID" id="85466892"/>
<evidence type="ECO:0000313" key="2">
    <source>
        <dbReference type="EMBL" id="KAK1656138.1"/>
    </source>
</evidence>
<keyword evidence="3" id="KW-1185">Reference proteome</keyword>
<protein>
    <submittedName>
        <fullName evidence="2">Uncharacterized protein</fullName>
    </submittedName>
</protein>
<reference evidence="2" key="1">
    <citation type="submission" date="2021-06" db="EMBL/GenBank/DDBJ databases">
        <title>Comparative genomics, transcriptomics and evolutionary studies reveal genomic signatures of adaptation to plant cell wall in hemibiotrophic fungi.</title>
        <authorList>
            <consortium name="DOE Joint Genome Institute"/>
            <person name="Baroncelli R."/>
            <person name="Diaz J.F."/>
            <person name="Benocci T."/>
            <person name="Peng M."/>
            <person name="Battaglia E."/>
            <person name="Haridas S."/>
            <person name="Andreopoulos W."/>
            <person name="Labutti K."/>
            <person name="Pangilinan J."/>
            <person name="Floch G.L."/>
            <person name="Makela M.R."/>
            <person name="Henrissat B."/>
            <person name="Grigoriev I.V."/>
            <person name="Crouch J.A."/>
            <person name="De Vries R.P."/>
            <person name="Sukno S.A."/>
            <person name="Thon M.R."/>
        </authorList>
    </citation>
    <scope>NUCLEOTIDE SEQUENCE</scope>
    <source>
        <strain evidence="2">CBS 102054</strain>
    </source>
</reference>
<proteinExistence type="predicted"/>